<evidence type="ECO:0000256" key="4">
    <source>
        <dbReference type="ARBA" id="ARBA00022692"/>
    </source>
</evidence>
<evidence type="ECO:0000256" key="7">
    <source>
        <dbReference type="ARBA" id="ARBA00023237"/>
    </source>
</evidence>
<evidence type="ECO:0000313" key="9">
    <source>
        <dbReference type="Proteomes" id="UP001165044"/>
    </source>
</evidence>
<evidence type="ECO:0000256" key="2">
    <source>
        <dbReference type="ARBA" id="ARBA00008163"/>
    </source>
</evidence>
<keyword evidence="7" id="KW-0998">Cell outer membrane</keyword>
<organism evidence="8 9">
    <name type="scientific">Geothrix edaphica</name>
    <dbReference type="NCBI Taxonomy" id="2927976"/>
    <lineage>
        <taxon>Bacteria</taxon>
        <taxon>Pseudomonadati</taxon>
        <taxon>Acidobacteriota</taxon>
        <taxon>Holophagae</taxon>
        <taxon>Holophagales</taxon>
        <taxon>Holophagaceae</taxon>
        <taxon>Geothrix</taxon>
    </lineage>
</organism>
<evidence type="ECO:0000256" key="6">
    <source>
        <dbReference type="ARBA" id="ARBA00023136"/>
    </source>
</evidence>
<accession>A0ABQ5Q124</accession>
<sequence length="463" mass="50000">MLLPWLLLAGGGGMLSAQSPIGTLISEQSRTNFTVQGAGARAMGLGGAFIAVADDATAVSFNPAGLAQLLHPEVSFVATGTQHSVGYEDFETSNRGRVLAVSDALVSSTRFDPLFISATAPLQVGGRNLVLQLSVQRAFALTDHTQRNLTESPVASTPGLPTRVTQDVSQTGQIDLYSLAAAYEVSQRILLGLSYNQWRGRWDLASTSLSTTGTTNTAVAFRQANAMDGGNFNLGLIWRWPTWSFGLVHRTGFHADYTFATQLSTYPGQGGFTGAPMTTGLHWPSGTGAGFAYRPSDRWLITADLSQTLWSTTRYMSSSSRLNGQSFFDFDKGDRTPNATDAHLGLEYLKITPSGSVIPLRAGLSREPQPVVDAVTGIQRVMYRASVGSGLKRGPVGVDVAYRYGWSSRRASQSLDVDQILNRTGSPSVGAEHIREHRLDVSTILQFDRRPLERALRYLFVGD</sequence>
<dbReference type="Pfam" id="PF03349">
    <property type="entry name" value="Toluene_X"/>
    <property type="match status" value="1"/>
</dbReference>
<keyword evidence="6" id="KW-0472">Membrane</keyword>
<evidence type="ECO:0008006" key="10">
    <source>
        <dbReference type="Google" id="ProtNLM"/>
    </source>
</evidence>
<dbReference type="EMBL" id="BSDC01000004">
    <property type="protein sequence ID" value="GLH68349.1"/>
    <property type="molecule type" value="Genomic_DNA"/>
</dbReference>
<keyword evidence="5" id="KW-0732">Signal</keyword>
<dbReference type="InterPro" id="IPR005017">
    <property type="entry name" value="OMPP1/FadL/TodX"/>
</dbReference>
<comment type="similarity">
    <text evidence="2">Belongs to the OmpP1/FadL family.</text>
</comment>
<evidence type="ECO:0000256" key="3">
    <source>
        <dbReference type="ARBA" id="ARBA00022452"/>
    </source>
</evidence>
<evidence type="ECO:0000256" key="5">
    <source>
        <dbReference type="ARBA" id="ARBA00022729"/>
    </source>
</evidence>
<evidence type="ECO:0000256" key="1">
    <source>
        <dbReference type="ARBA" id="ARBA00004571"/>
    </source>
</evidence>
<keyword evidence="9" id="KW-1185">Reference proteome</keyword>
<name>A0ABQ5Q124_9BACT</name>
<comment type="caution">
    <text evidence="8">The sequence shown here is derived from an EMBL/GenBank/DDBJ whole genome shotgun (WGS) entry which is preliminary data.</text>
</comment>
<dbReference type="Gene3D" id="2.40.160.60">
    <property type="entry name" value="Outer membrane protein transport protein (OMPP1/FadL/TodX)"/>
    <property type="match status" value="1"/>
</dbReference>
<dbReference type="Proteomes" id="UP001165044">
    <property type="component" value="Unassembled WGS sequence"/>
</dbReference>
<keyword evidence="3" id="KW-1134">Transmembrane beta strand</keyword>
<protein>
    <recommendedName>
        <fullName evidence="10">Long-chain fatty acid transporter</fullName>
    </recommendedName>
</protein>
<proteinExistence type="inferred from homology"/>
<evidence type="ECO:0000313" key="8">
    <source>
        <dbReference type="EMBL" id="GLH68349.1"/>
    </source>
</evidence>
<gene>
    <name evidence="8" type="ORF">GETHED_27130</name>
</gene>
<reference evidence="8" key="1">
    <citation type="journal article" date="2023" name="Antonie Van Leeuwenhoek">
        <title>Mesoterricola silvestris gen. nov., sp. nov., Mesoterricola sediminis sp. nov., Geothrix oryzae sp. nov., Geothrix edaphica sp. nov., Geothrix rubra sp. nov., and Geothrix limicola sp. nov., six novel members of Acidobacteriota isolated from soils.</title>
        <authorList>
            <person name="Itoh H."/>
            <person name="Sugisawa Y."/>
            <person name="Mise K."/>
            <person name="Xu Z."/>
            <person name="Kuniyasu M."/>
            <person name="Ushijima N."/>
            <person name="Kawano K."/>
            <person name="Kobayashi E."/>
            <person name="Shiratori Y."/>
            <person name="Masuda Y."/>
            <person name="Senoo K."/>
        </authorList>
    </citation>
    <scope>NUCLEOTIDE SEQUENCE</scope>
    <source>
        <strain evidence="8">Red802</strain>
    </source>
</reference>
<comment type="subcellular location">
    <subcellularLocation>
        <location evidence="1">Cell outer membrane</location>
        <topology evidence="1">Multi-pass membrane protein</topology>
    </subcellularLocation>
</comment>
<keyword evidence="4" id="KW-0812">Transmembrane</keyword>
<dbReference type="SUPFAM" id="SSF56935">
    <property type="entry name" value="Porins"/>
    <property type="match status" value="1"/>
</dbReference>